<dbReference type="PANTHER" id="PTHR47966">
    <property type="entry name" value="BETA-SITE APP-CLEAVING ENZYME, ISOFORM A-RELATED"/>
    <property type="match status" value="1"/>
</dbReference>
<feature type="chain" id="PRO_5045031339" description="Peptidase A1 domain-containing protein" evidence="2">
    <location>
        <begin position="21"/>
        <end position="412"/>
    </location>
</feature>
<evidence type="ECO:0000256" key="1">
    <source>
        <dbReference type="ARBA" id="ARBA00007447"/>
    </source>
</evidence>
<dbReference type="Proteomes" id="UP001345013">
    <property type="component" value="Unassembled WGS sequence"/>
</dbReference>
<accession>A0ABR0JYP9</accession>
<evidence type="ECO:0000259" key="3">
    <source>
        <dbReference type="PROSITE" id="PS51767"/>
    </source>
</evidence>
<evidence type="ECO:0000313" key="6">
    <source>
        <dbReference type="Proteomes" id="UP001345013"/>
    </source>
</evidence>
<dbReference type="PROSITE" id="PS51767">
    <property type="entry name" value="PEPTIDASE_A1"/>
    <property type="match status" value="1"/>
</dbReference>
<dbReference type="CDD" id="cd05471">
    <property type="entry name" value="pepsin_like"/>
    <property type="match status" value="1"/>
</dbReference>
<dbReference type="EMBL" id="JAVRRG010000167">
    <property type="protein sequence ID" value="KAK5079867.1"/>
    <property type="molecule type" value="Genomic_DNA"/>
</dbReference>
<organism evidence="4 6">
    <name type="scientific">Lithohypha guttulata</name>
    <dbReference type="NCBI Taxonomy" id="1690604"/>
    <lineage>
        <taxon>Eukaryota</taxon>
        <taxon>Fungi</taxon>
        <taxon>Dikarya</taxon>
        <taxon>Ascomycota</taxon>
        <taxon>Pezizomycotina</taxon>
        <taxon>Eurotiomycetes</taxon>
        <taxon>Chaetothyriomycetidae</taxon>
        <taxon>Chaetothyriales</taxon>
        <taxon>Trichomeriaceae</taxon>
        <taxon>Lithohypha</taxon>
    </lineage>
</organism>
<dbReference type="InterPro" id="IPR001461">
    <property type="entry name" value="Aspartic_peptidase_A1"/>
</dbReference>
<keyword evidence="2" id="KW-0732">Signal</keyword>
<dbReference type="InterPro" id="IPR021109">
    <property type="entry name" value="Peptidase_aspartic_dom_sf"/>
</dbReference>
<gene>
    <name evidence="5" type="ORF">LTR24_002427</name>
    <name evidence="4" type="ORF">LTR24_008865</name>
</gene>
<dbReference type="InterPro" id="IPR033121">
    <property type="entry name" value="PEPTIDASE_A1"/>
</dbReference>
<keyword evidence="6" id="KW-1185">Reference proteome</keyword>
<comment type="similarity">
    <text evidence="1">Belongs to the peptidase A1 family.</text>
</comment>
<dbReference type="Pfam" id="PF00026">
    <property type="entry name" value="Asp"/>
    <property type="match status" value="1"/>
</dbReference>
<dbReference type="EMBL" id="JAVRRG010000020">
    <property type="protein sequence ID" value="KAK5096986.1"/>
    <property type="molecule type" value="Genomic_DNA"/>
</dbReference>
<dbReference type="Gene3D" id="2.40.70.10">
    <property type="entry name" value="Acid Proteases"/>
    <property type="match status" value="2"/>
</dbReference>
<protein>
    <recommendedName>
        <fullName evidence="3">Peptidase A1 domain-containing protein</fullName>
    </recommendedName>
</protein>
<dbReference type="SUPFAM" id="SSF50630">
    <property type="entry name" value="Acid proteases"/>
    <property type="match status" value="1"/>
</dbReference>
<name>A0ABR0JYP9_9EURO</name>
<evidence type="ECO:0000313" key="4">
    <source>
        <dbReference type="EMBL" id="KAK5079867.1"/>
    </source>
</evidence>
<sequence>MSDMAANLIAFLGLAAVVVAAPIDFCNPPDGYDLPLVRDPYFGYVGNVSMGTPAQELTMFIDWTWTSQYVLSTTCSNGTKSTEECLSPGQQIFDQSLSTTFVNETSKYADQVWYPNEFLPAPFEVSYGSDIQTLGPVATPITLQLSDIQEGLLTQMPIGFGGIMGLMPTFPDTAVTQQSSFYQQYQAKAWEAPYTAFSMCADEQCPPGADAVQTFGGYSKKLASKGLTWYPVVSVPTVNEINFKLSPKIFSYWAIGISTFSIGGEVQELDLASQQTTGATPAAIFDHASKGRGLPMSEKAYERLTEIANATLIPTESPLLIVPPNNGMQPFYEVDCATIGDLPTISYTFIGSEKPWTVTPEAYVAQGAGRCILDVRVIGEGSFQLGNFGDNFLQGKYIVFDYEMLRVGLAEL</sequence>
<evidence type="ECO:0000256" key="2">
    <source>
        <dbReference type="SAM" id="SignalP"/>
    </source>
</evidence>
<dbReference type="InterPro" id="IPR034164">
    <property type="entry name" value="Pepsin-like_dom"/>
</dbReference>
<feature type="signal peptide" evidence="2">
    <location>
        <begin position="1"/>
        <end position="20"/>
    </location>
</feature>
<evidence type="ECO:0000313" key="5">
    <source>
        <dbReference type="EMBL" id="KAK5096986.1"/>
    </source>
</evidence>
<proteinExistence type="inferred from homology"/>
<reference evidence="4 6" key="1">
    <citation type="submission" date="2023-08" db="EMBL/GenBank/DDBJ databases">
        <title>Black Yeasts Isolated from many extreme environments.</title>
        <authorList>
            <person name="Coleine C."/>
            <person name="Stajich J.E."/>
            <person name="Selbmann L."/>
        </authorList>
    </citation>
    <scope>NUCLEOTIDE SEQUENCE [LARGE SCALE GENOMIC DNA]</scope>
    <source>
        <strain evidence="4 6">CCFEE 5885</strain>
    </source>
</reference>
<feature type="domain" description="Peptidase A1" evidence="3">
    <location>
        <begin position="44"/>
        <end position="410"/>
    </location>
</feature>
<comment type="caution">
    <text evidence="4">The sequence shown here is derived from an EMBL/GenBank/DDBJ whole genome shotgun (WGS) entry which is preliminary data.</text>
</comment>
<dbReference type="PANTHER" id="PTHR47966:SF51">
    <property type="entry name" value="BETA-SITE APP-CLEAVING ENZYME, ISOFORM A-RELATED"/>
    <property type="match status" value="1"/>
</dbReference>